<proteinExistence type="predicted"/>
<accession>A0ABC8RID1</accession>
<dbReference type="Proteomes" id="UP001642360">
    <property type="component" value="Unassembled WGS sequence"/>
</dbReference>
<feature type="region of interest" description="Disordered" evidence="1">
    <location>
        <begin position="71"/>
        <end position="99"/>
    </location>
</feature>
<feature type="compositionally biased region" description="Basic and acidic residues" evidence="1">
    <location>
        <begin position="84"/>
        <end position="99"/>
    </location>
</feature>
<reference evidence="2 3" key="1">
    <citation type="submission" date="2024-02" db="EMBL/GenBank/DDBJ databases">
        <authorList>
            <person name="Vignale AGUSTIN F."/>
            <person name="Sosa J E."/>
            <person name="Modenutti C."/>
        </authorList>
    </citation>
    <scope>NUCLEOTIDE SEQUENCE [LARGE SCALE GENOMIC DNA]</scope>
</reference>
<comment type="caution">
    <text evidence="2">The sequence shown here is derived from an EMBL/GenBank/DDBJ whole genome shotgun (WGS) entry which is preliminary data.</text>
</comment>
<name>A0ABC8RID1_9AQUA</name>
<dbReference type="EMBL" id="CAUOFW020001416">
    <property type="protein sequence ID" value="CAK9144726.1"/>
    <property type="molecule type" value="Genomic_DNA"/>
</dbReference>
<organism evidence="2 3">
    <name type="scientific">Ilex paraguariensis</name>
    <name type="common">yerba mate</name>
    <dbReference type="NCBI Taxonomy" id="185542"/>
    <lineage>
        <taxon>Eukaryota</taxon>
        <taxon>Viridiplantae</taxon>
        <taxon>Streptophyta</taxon>
        <taxon>Embryophyta</taxon>
        <taxon>Tracheophyta</taxon>
        <taxon>Spermatophyta</taxon>
        <taxon>Magnoliopsida</taxon>
        <taxon>eudicotyledons</taxon>
        <taxon>Gunneridae</taxon>
        <taxon>Pentapetalae</taxon>
        <taxon>asterids</taxon>
        <taxon>campanulids</taxon>
        <taxon>Aquifoliales</taxon>
        <taxon>Aquifoliaceae</taxon>
        <taxon>Ilex</taxon>
    </lineage>
</organism>
<keyword evidence="3" id="KW-1185">Reference proteome</keyword>
<gene>
    <name evidence="2" type="ORF">ILEXP_LOCUS12492</name>
</gene>
<dbReference type="AlphaFoldDB" id="A0ABC8RID1"/>
<protein>
    <submittedName>
        <fullName evidence="2">Uncharacterized protein</fullName>
    </submittedName>
</protein>
<evidence type="ECO:0000313" key="3">
    <source>
        <dbReference type="Proteomes" id="UP001642360"/>
    </source>
</evidence>
<evidence type="ECO:0000313" key="2">
    <source>
        <dbReference type="EMBL" id="CAK9144726.1"/>
    </source>
</evidence>
<evidence type="ECO:0000256" key="1">
    <source>
        <dbReference type="SAM" id="MobiDB-lite"/>
    </source>
</evidence>
<sequence>MRVLAKRLSRALYCAESSSPSSSPSVTPRHGSLILKTLTTCSKSQQSIKAADQAVRGVLATPWSATQLRGAKLRGADVRPGNVVERKDSSRDTNSSRELNGRDSRWMLFIVPIIEKVPGALEIDVVGHDLRV</sequence>